<reference evidence="1" key="1">
    <citation type="submission" date="2022-03" db="EMBL/GenBank/DDBJ databases">
        <authorList>
            <person name="Lindestad O."/>
        </authorList>
    </citation>
    <scope>NUCLEOTIDE SEQUENCE</scope>
</reference>
<dbReference type="AlphaFoldDB" id="A0A8S4S0E0"/>
<keyword evidence="2" id="KW-1185">Reference proteome</keyword>
<organism evidence="1 2">
    <name type="scientific">Pararge aegeria aegeria</name>
    <dbReference type="NCBI Taxonomy" id="348720"/>
    <lineage>
        <taxon>Eukaryota</taxon>
        <taxon>Metazoa</taxon>
        <taxon>Ecdysozoa</taxon>
        <taxon>Arthropoda</taxon>
        <taxon>Hexapoda</taxon>
        <taxon>Insecta</taxon>
        <taxon>Pterygota</taxon>
        <taxon>Neoptera</taxon>
        <taxon>Endopterygota</taxon>
        <taxon>Lepidoptera</taxon>
        <taxon>Glossata</taxon>
        <taxon>Ditrysia</taxon>
        <taxon>Papilionoidea</taxon>
        <taxon>Nymphalidae</taxon>
        <taxon>Satyrinae</taxon>
        <taxon>Satyrini</taxon>
        <taxon>Parargina</taxon>
        <taxon>Pararge</taxon>
    </lineage>
</organism>
<gene>
    <name evidence="1" type="primary">jg18665</name>
    <name evidence="1" type="ORF">PAEG_LOCUS19263</name>
</gene>
<evidence type="ECO:0000313" key="1">
    <source>
        <dbReference type="EMBL" id="CAH2243058.1"/>
    </source>
</evidence>
<accession>A0A8S4S0E0</accession>
<protein>
    <submittedName>
        <fullName evidence="1">Jg18665 protein</fullName>
    </submittedName>
</protein>
<proteinExistence type="predicted"/>
<name>A0A8S4S0E0_9NEOP</name>
<evidence type="ECO:0000313" key="2">
    <source>
        <dbReference type="Proteomes" id="UP000838756"/>
    </source>
</evidence>
<dbReference type="OrthoDB" id="2016582at2759"/>
<dbReference type="Proteomes" id="UP000838756">
    <property type="component" value="Unassembled WGS sequence"/>
</dbReference>
<comment type="caution">
    <text evidence="1">The sequence shown here is derived from an EMBL/GenBank/DDBJ whole genome shotgun (WGS) entry which is preliminary data.</text>
</comment>
<dbReference type="EMBL" id="CAKXAJ010025712">
    <property type="protein sequence ID" value="CAH2243058.1"/>
    <property type="molecule type" value="Genomic_DNA"/>
</dbReference>
<sequence>MGPWLVWDLICVDTLAVFHLLSTSQKAAAESAEMLKCRKYSVICNYYIFAALAFETLGSWSSDTNNFNNIVSQKLVLTSGDRRAGR</sequence>